<evidence type="ECO:0000256" key="2">
    <source>
        <dbReference type="ARBA" id="ARBA00023231"/>
    </source>
</evidence>
<protein>
    <submittedName>
        <fullName evidence="5">Nitrogenase</fullName>
        <ecNumber evidence="5">1.18.6.1</ecNumber>
    </submittedName>
</protein>
<dbReference type="OrthoDB" id="9800746at2"/>
<dbReference type="PROSITE" id="PS00090">
    <property type="entry name" value="NITROGENASE_1_2"/>
    <property type="match status" value="1"/>
</dbReference>
<keyword evidence="5" id="KW-0560">Oxidoreductase</keyword>
<dbReference type="STRING" id="596151.DesfrDRAFT_2227"/>
<dbReference type="AlphaFoldDB" id="E1JXA3"/>
<dbReference type="Gene3D" id="1.20.89.10">
    <property type="entry name" value="Nitrogenase Molybdenum-iron Protein, subunit B, domain 4"/>
    <property type="match status" value="1"/>
</dbReference>
<organism evidence="5 6">
    <name type="scientific">Solidesulfovibrio fructosivorans JJ]</name>
    <dbReference type="NCBI Taxonomy" id="596151"/>
    <lineage>
        <taxon>Bacteria</taxon>
        <taxon>Pseudomonadati</taxon>
        <taxon>Thermodesulfobacteriota</taxon>
        <taxon>Desulfovibrionia</taxon>
        <taxon>Desulfovibrionales</taxon>
        <taxon>Desulfovibrionaceae</taxon>
        <taxon>Solidesulfovibrio</taxon>
    </lineage>
</organism>
<dbReference type="Proteomes" id="UP000006250">
    <property type="component" value="Unassembled WGS sequence"/>
</dbReference>
<evidence type="ECO:0000256" key="3">
    <source>
        <dbReference type="RuleBase" id="RU004021"/>
    </source>
</evidence>
<dbReference type="EC" id="1.18.6.1" evidence="5"/>
<dbReference type="InterPro" id="IPR050152">
    <property type="entry name" value="ChlB/BchB/BchZ"/>
</dbReference>
<evidence type="ECO:0000313" key="6">
    <source>
        <dbReference type="Proteomes" id="UP000006250"/>
    </source>
</evidence>
<dbReference type="GO" id="GO:0016163">
    <property type="term" value="F:nitrogenase activity"/>
    <property type="evidence" value="ECO:0007669"/>
    <property type="project" value="UniProtKB-EC"/>
</dbReference>
<reference evidence="5 6" key="1">
    <citation type="submission" date="2010-08" db="EMBL/GenBank/DDBJ databases">
        <title>The draft genome of Desulfovibrio fructosovorans JJ.</title>
        <authorList>
            <consortium name="US DOE Joint Genome Institute (JGI-PGF)"/>
            <person name="Lucas S."/>
            <person name="Copeland A."/>
            <person name="Lapidus A."/>
            <person name="Cheng J.-F."/>
            <person name="Bruce D."/>
            <person name="Goodwin L."/>
            <person name="Pitluck S."/>
            <person name="Land M.L."/>
            <person name="Hauser L."/>
            <person name="Chang Y.-J."/>
            <person name="Jeffries C."/>
            <person name="Wall J.D."/>
            <person name="Stahl D.A."/>
            <person name="Arkin A.P."/>
            <person name="Dehal P."/>
            <person name="Stolyar S.M."/>
            <person name="Hazen T.C."/>
            <person name="Woyke T.J."/>
        </authorList>
    </citation>
    <scope>NUCLEOTIDE SEQUENCE [LARGE SCALE GENOMIC DNA]</scope>
    <source>
        <strain evidence="5 6">JJ</strain>
    </source>
</reference>
<dbReference type="RefSeq" id="WP_005993866.1">
    <property type="nucleotide sequence ID" value="NZ_AECZ01000013.1"/>
</dbReference>
<feature type="domain" description="Nitrogenase/oxidoreductase component 1" evidence="4">
    <location>
        <begin position="16"/>
        <end position="436"/>
    </location>
</feature>
<dbReference type="EMBL" id="AECZ01000013">
    <property type="protein sequence ID" value="EFL51068.1"/>
    <property type="molecule type" value="Genomic_DNA"/>
</dbReference>
<dbReference type="SUPFAM" id="SSF53807">
    <property type="entry name" value="Helical backbone' metal receptor"/>
    <property type="match status" value="1"/>
</dbReference>
<keyword evidence="6" id="KW-1185">Reference proteome</keyword>
<comment type="caution">
    <text evidence="5">The sequence shown here is derived from an EMBL/GenBank/DDBJ whole genome shotgun (WGS) entry which is preliminary data.</text>
</comment>
<dbReference type="PROSITE" id="PS00699">
    <property type="entry name" value="NITROGENASE_1_1"/>
    <property type="match status" value="1"/>
</dbReference>
<dbReference type="InterPro" id="IPR000318">
    <property type="entry name" value="Nase_comp1_CS"/>
</dbReference>
<gene>
    <name evidence="5" type="ORF">DesfrDRAFT_2227</name>
</gene>
<dbReference type="PANTHER" id="PTHR33712">
    <property type="entry name" value="LIGHT-INDEPENDENT PROTOCHLOROPHYLLIDE REDUCTASE SUBUNIT B"/>
    <property type="match status" value="1"/>
</dbReference>
<dbReference type="Pfam" id="PF00148">
    <property type="entry name" value="Oxidored_nitro"/>
    <property type="match status" value="1"/>
</dbReference>
<proteinExistence type="inferred from homology"/>
<accession>E1JXA3</accession>
<dbReference type="PANTHER" id="PTHR33712:SF7">
    <property type="entry name" value="LIGHT-INDEPENDENT PROTOCHLOROPHYLLIDE REDUCTASE SUBUNIT B"/>
    <property type="match status" value="1"/>
</dbReference>
<comment type="similarity">
    <text evidence="1 3">Belongs to the NifD/NifK/NifE/NifN family.</text>
</comment>
<keyword evidence="2 3" id="KW-0535">Nitrogen fixation</keyword>
<name>E1JXA3_SOLFR</name>
<evidence type="ECO:0000313" key="5">
    <source>
        <dbReference type="EMBL" id="EFL51068.1"/>
    </source>
</evidence>
<dbReference type="eggNOG" id="COG2710">
    <property type="taxonomic scope" value="Bacteria"/>
</dbReference>
<evidence type="ECO:0000256" key="1">
    <source>
        <dbReference type="ARBA" id="ARBA00011002"/>
    </source>
</evidence>
<dbReference type="InterPro" id="IPR000510">
    <property type="entry name" value="Nase/OxRdtase_comp1"/>
</dbReference>
<sequence>MSDSPYVSTTNACKLCTPLGAALAFRGVEGAIPFLHGSQGCATYMRRYIISHFREPMDIASSALGEKQAVFGGGPNLKKGILNVMSKYGATVVGVATTCLTETIGDDVPGLLAEFRKEFADLPLPEIVNVSTPSYSGTHMEGWHAATAALASQLVREKVPAERRVNLMPGFVSPADIRYFKEILDDYGVAYTVLPDISESMDRPALLDYEKLPAGGTPVAAIRAMSGALGSIECGRADHMAESAATNLERRFGVRNIRVGIPIGVRESDDFFAALEELTGTPLPEKYAAERGRLIDAYVDGHKYVSGKRAIVYGEEDHVIAMVAFLAEIGVKPILAATGATCRNFKQALADVTEGILPEPPEAREGVDFHDIAEQAADLAPDLLVGHSKGYRYAKDMGVPLLRVGFPIHDRFGGQRLLHVGYRGTQALFDRLVNTILERKQAGNEIGYGYL</sequence>
<evidence type="ECO:0000259" key="4">
    <source>
        <dbReference type="Pfam" id="PF00148"/>
    </source>
</evidence>
<dbReference type="Gene3D" id="3.40.50.1980">
    <property type="entry name" value="Nitrogenase molybdenum iron protein domain"/>
    <property type="match status" value="3"/>
</dbReference>